<dbReference type="AlphaFoldDB" id="A0A9W8K1P7"/>
<organism evidence="1 2">
    <name type="scientific">Agrocybe chaxingu</name>
    <dbReference type="NCBI Taxonomy" id="84603"/>
    <lineage>
        <taxon>Eukaryota</taxon>
        <taxon>Fungi</taxon>
        <taxon>Dikarya</taxon>
        <taxon>Basidiomycota</taxon>
        <taxon>Agaricomycotina</taxon>
        <taxon>Agaricomycetes</taxon>
        <taxon>Agaricomycetidae</taxon>
        <taxon>Agaricales</taxon>
        <taxon>Agaricineae</taxon>
        <taxon>Strophariaceae</taxon>
        <taxon>Agrocybe</taxon>
    </lineage>
</organism>
<keyword evidence="2" id="KW-1185">Reference proteome</keyword>
<gene>
    <name evidence="1" type="ORF">NLJ89_g4897</name>
</gene>
<evidence type="ECO:0000313" key="2">
    <source>
        <dbReference type="Proteomes" id="UP001148786"/>
    </source>
</evidence>
<protein>
    <submittedName>
        <fullName evidence="1">Uncharacterized protein</fullName>
    </submittedName>
</protein>
<dbReference type="Proteomes" id="UP001148786">
    <property type="component" value="Unassembled WGS sequence"/>
</dbReference>
<comment type="caution">
    <text evidence="1">The sequence shown here is derived from an EMBL/GenBank/DDBJ whole genome shotgun (WGS) entry which is preliminary data.</text>
</comment>
<dbReference type="EMBL" id="JANKHO010000428">
    <property type="protein sequence ID" value="KAJ3510042.1"/>
    <property type="molecule type" value="Genomic_DNA"/>
</dbReference>
<sequence>MSAKTSHGLPNAVSATFLTPEILQNILEEVAADPDPRLSMRMINNCRTVARAFRDRATKVMFYHLRVVDKEVMINKRLWFIAVHQRAMLNEIRKLHVILVQEAGLQQATAGILDWVFKRMSSNITSIHLSYEPTDPKVALSFSRLVADYMNVAVGLKKACRVDGFQHLILEDMREIEGNFFGSQCQYLKNLTLERCSFLPCRSQALYSPNAETFCGLETLRVVEALSNRAIKFSETIPYMESRPSVNLRSVSWMVQSRNGAADMWTKLAVLGNAHMLEEFEVIDLVRDGASAGGALNEVIDLVWLKDSLRTFSLKIIITNPTVPLSRNNSFNILNISPLDGVSYIKDLHITIETFYDYKDLTSFFTSRRTGWAKFKSETLRQHDSYPWLNALNIELRLKTHADLDEPSDAEIEEFDEDLDFRFLEEKGVVGDLKVVY</sequence>
<accession>A0A9W8K1P7</accession>
<evidence type="ECO:0000313" key="1">
    <source>
        <dbReference type="EMBL" id="KAJ3510042.1"/>
    </source>
</evidence>
<proteinExistence type="predicted"/>
<name>A0A9W8K1P7_9AGAR</name>
<reference evidence="1" key="1">
    <citation type="submission" date="2022-07" db="EMBL/GenBank/DDBJ databases">
        <title>Genome Sequence of Agrocybe chaxingu.</title>
        <authorList>
            <person name="Buettner E."/>
        </authorList>
    </citation>
    <scope>NUCLEOTIDE SEQUENCE</scope>
    <source>
        <strain evidence="1">MP-N11</strain>
    </source>
</reference>